<dbReference type="EMBL" id="KB915891">
    <property type="protein sequence ID" value="EOD51148.1"/>
    <property type="molecule type" value="Genomic_DNA"/>
</dbReference>
<sequence>MGLAYKVRMPDGTLRFGLLNGAYLLYDQEEYAQYKARFEEQYEDDVNAKHPWCEKTVDLTSKVWSDYLTTPFMGDFPVCSQEPSYPSHPTDSDNVDPFRASYDQRAIGDLRSQ</sequence>
<reference evidence="3" key="1">
    <citation type="journal article" date="2013" name="Genome Announc.">
        <title>Draft genome sequence of Neofusicoccum parvum isolate UCR-NP2, a fungal vascular pathogen associated with grapevine cankers.</title>
        <authorList>
            <person name="Blanco-Ulate B."/>
            <person name="Rolshausen P."/>
            <person name="Cantu D."/>
        </authorList>
    </citation>
    <scope>NUCLEOTIDE SEQUENCE [LARGE SCALE GENOMIC DNA]</scope>
    <source>
        <strain evidence="3">UCR-NP2</strain>
    </source>
</reference>
<gene>
    <name evidence="2" type="ORF">UCRNP2_2073</name>
</gene>
<evidence type="ECO:0000313" key="3">
    <source>
        <dbReference type="Proteomes" id="UP000013521"/>
    </source>
</evidence>
<proteinExistence type="predicted"/>
<feature type="region of interest" description="Disordered" evidence="1">
    <location>
        <begin position="80"/>
        <end position="99"/>
    </location>
</feature>
<accession>R1ETM1</accession>
<dbReference type="Proteomes" id="UP000013521">
    <property type="component" value="Unassembled WGS sequence"/>
</dbReference>
<protein>
    <submittedName>
        <fullName evidence="2">Uncharacterized protein</fullName>
    </submittedName>
</protein>
<organism evidence="2 3">
    <name type="scientific">Botryosphaeria parva (strain UCR-NP2)</name>
    <name type="common">Grapevine canker fungus</name>
    <name type="synonym">Neofusicoccum parvum</name>
    <dbReference type="NCBI Taxonomy" id="1287680"/>
    <lineage>
        <taxon>Eukaryota</taxon>
        <taxon>Fungi</taxon>
        <taxon>Dikarya</taxon>
        <taxon>Ascomycota</taxon>
        <taxon>Pezizomycotina</taxon>
        <taxon>Dothideomycetes</taxon>
        <taxon>Dothideomycetes incertae sedis</taxon>
        <taxon>Botryosphaeriales</taxon>
        <taxon>Botryosphaeriaceae</taxon>
        <taxon>Neofusicoccum</taxon>
    </lineage>
</organism>
<dbReference type="AlphaFoldDB" id="R1ETM1"/>
<evidence type="ECO:0000256" key="1">
    <source>
        <dbReference type="SAM" id="MobiDB-lite"/>
    </source>
</evidence>
<dbReference type="KEGG" id="npa:UCRNP2_2073"/>
<dbReference type="HOGENOM" id="CLU_2133147_0_0_1"/>
<name>R1ETM1_BOTPV</name>
<evidence type="ECO:0000313" key="2">
    <source>
        <dbReference type="EMBL" id="EOD51148.1"/>
    </source>
</evidence>